<dbReference type="GO" id="GO:0019864">
    <property type="term" value="F:IgG binding"/>
    <property type="evidence" value="ECO:0007669"/>
    <property type="project" value="UniProtKB-KW"/>
</dbReference>
<dbReference type="PROSITE" id="PS50835">
    <property type="entry name" value="IG_LIKE"/>
    <property type="match status" value="2"/>
</dbReference>
<dbReference type="Proteomes" id="UP000694387">
    <property type="component" value="Chromosome 25"/>
</dbReference>
<keyword evidence="3" id="KW-0390">IgG-binding protein</keyword>
<evidence type="ECO:0000256" key="7">
    <source>
        <dbReference type="ARBA" id="ARBA00022989"/>
    </source>
</evidence>
<keyword evidence="6" id="KW-0677">Repeat</keyword>
<dbReference type="FunFam" id="2.60.40.10:FF:000217">
    <property type="entry name" value="High affinity immunoglobulin gamma Fc receptor I"/>
    <property type="match status" value="1"/>
</dbReference>
<reference evidence="16" key="3">
    <citation type="submission" date="2025-09" db="UniProtKB">
        <authorList>
            <consortium name="Ensembl"/>
        </authorList>
    </citation>
    <scope>IDENTIFICATION</scope>
</reference>
<feature type="compositionally biased region" description="Basic residues" evidence="13">
    <location>
        <begin position="25"/>
        <end position="35"/>
    </location>
</feature>
<evidence type="ECO:0000256" key="14">
    <source>
        <dbReference type="SAM" id="Phobius"/>
    </source>
</evidence>
<dbReference type="InterPro" id="IPR007110">
    <property type="entry name" value="Ig-like_dom"/>
</dbReference>
<feature type="domain" description="Ig-like" evidence="15">
    <location>
        <begin position="190"/>
        <end position="272"/>
    </location>
</feature>
<accession>A0A9L0JXD3</accession>
<dbReference type="SUPFAM" id="SSF48726">
    <property type="entry name" value="Immunoglobulin"/>
    <property type="match status" value="2"/>
</dbReference>
<evidence type="ECO:0000256" key="11">
    <source>
        <dbReference type="ARBA" id="ARBA00023180"/>
    </source>
</evidence>
<feature type="compositionally biased region" description="Gly residues" evidence="13">
    <location>
        <begin position="41"/>
        <end position="52"/>
    </location>
</feature>
<dbReference type="Ensembl" id="ENSEAST00005081289.1">
    <property type="protein sequence ID" value="ENSEASP00005057809.1"/>
    <property type="gene ID" value="ENSEASG00005032351.1"/>
</dbReference>
<dbReference type="InterPro" id="IPR013783">
    <property type="entry name" value="Ig-like_fold"/>
</dbReference>
<keyword evidence="2" id="KW-1003">Cell membrane</keyword>
<dbReference type="Gene3D" id="2.60.40.10">
    <property type="entry name" value="Immunoglobulins"/>
    <property type="match status" value="2"/>
</dbReference>
<evidence type="ECO:0000256" key="6">
    <source>
        <dbReference type="ARBA" id="ARBA00022737"/>
    </source>
</evidence>
<dbReference type="GeneTree" id="ENSGT01050000244808"/>
<gene>
    <name evidence="16" type="primary">FCGR2A</name>
</gene>
<keyword evidence="4 14" id="KW-0812">Transmembrane</keyword>
<dbReference type="PANTHER" id="PTHR11481">
    <property type="entry name" value="IMMUNOGLOBULIN FC RECEPTOR"/>
    <property type="match status" value="1"/>
</dbReference>
<proteinExistence type="predicted"/>
<evidence type="ECO:0000256" key="13">
    <source>
        <dbReference type="SAM" id="MobiDB-lite"/>
    </source>
</evidence>
<comment type="subcellular location">
    <subcellularLocation>
        <location evidence="1">Cell membrane</location>
        <topology evidence="1">Single-pass type I membrane protein</topology>
    </subcellularLocation>
</comment>
<evidence type="ECO:0000256" key="2">
    <source>
        <dbReference type="ARBA" id="ARBA00022475"/>
    </source>
</evidence>
<keyword evidence="7 14" id="KW-1133">Transmembrane helix</keyword>
<protein>
    <submittedName>
        <fullName evidence="16">Fc gamma receptor IIa</fullName>
    </submittedName>
</protein>
<dbReference type="PANTHER" id="PTHR11481:SF97">
    <property type="entry name" value="LOW AFFINITY IMMUNOGLOBULIN GAMMA FC REGION RECEPTOR II-B-RELATED"/>
    <property type="match status" value="1"/>
</dbReference>
<evidence type="ECO:0000256" key="9">
    <source>
        <dbReference type="ARBA" id="ARBA00023157"/>
    </source>
</evidence>
<dbReference type="InterPro" id="IPR050488">
    <property type="entry name" value="Ig_Fc_receptor"/>
</dbReference>
<sequence>MPTRGGDRWRATFPSTTHGPVPKSPGRRASPRARTARPAGRGQGSAGQGRAGLGARAVAWGRPWEPQAGERRLGRPPLSGAQAKRPEGPEPGPCVLADGSPARVRLWGALVERQERGLGWRARFGRVVARWRAARGGVHLPNATGLRPSSGMTMEILMFPNVHPGNLWLLQPLPVLLLLASADRGAAGLPKAVVSLEPPWIKVFREDSVTLKCQGAHTSEDHPTQWFHNGSSIPTQVQPSYSFKAQNNDSGDYRCHTGQTSLSDPVHLDVISDWLLLQTPRLVFQEGEPIHLRCHSWRSKPLYKVVFFQNGKSKKFSAVNSSYSIPQANLSHSGVYHCTGVIGQMPHSSQPVNITVQGPATVFFFLHWFQIAFCLVMGLLFAVDTGLYVSVQRDLPRSVGDGQNCQVRWSQSPENK</sequence>
<evidence type="ECO:0000313" key="17">
    <source>
        <dbReference type="Proteomes" id="UP000694387"/>
    </source>
</evidence>
<dbReference type="Pfam" id="PF13895">
    <property type="entry name" value="Ig_2"/>
    <property type="match status" value="2"/>
</dbReference>
<dbReference type="CDD" id="cd05752">
    <property type="entry name" value="Ig1_FcgammaR_like"/>
    <property type="match status" value="1"/>
</dbReference>
<evidence type="ECO:0000256" key="5">
    <source>
        <dbReference type="ARBA" id="ARBA00022729"/>
    </source>
</evidence>
<evidence type="ECO:0000256" key="8">
    <source>
        <dbReference type="ARBA" id="ARBA00023136"/>
    </source>
</evidence>
<keyword evidence="5" id="KW-0732">Signal</keyword>
<keyword evidence="8 14" id="KW-0472">Membrane</keyword>
<evidence type="ECO:0000259" key="15">
    <source>
        <dbReference type="PROSITE" id="PS50835"/>
    </source>
</evidence>
<dbReference type="CDD" id="cd05753">
    <property type="entry name" value="Ig2_FcgammaR_like"/>
    <property type="match status" value="1"/>
</dbReference>
<feature type="domain" description="Ig-like" evidence="15">
    <location>
        <begin position="286"/>
        <end position="355"/>
    </location>
</feature>
<evidence type="ECO:0000256" key="12">
    <source>
        <dbReference type="ARBA" id="ARBA00023319"/>
    </source>
</evidence>
<dbReference type="GO" id="GO:0032760">
    <property type="term" value="P:positive regulation of tumor necrosis factor production"/>
    <property type="evidence" value="ECO:0007669"/>
    <property type="project" value="TreeGrafter"/>
</dbReference>
<keyword evidence="10" id="KW-0675">Receptor</keyword>
<organism evidence="16 17">
    <name type="scientific">Equus asinus</name>
    <name type="common">Donkey</name>
    <name type="synonym">Equus africanus asinus</name>
    <dbReference type="NCBI Taxonomy" id="9793"/>
    <lineage>
        <taxon>Eukaryota</taxon>
        <taxon>Metazoa</taxon>
        <taxon>Chordata</taxon>
        <taxon>Craniata</taxon>
        <taxon>Vertebrata</taxon>
        <taxon>Euteleostomi</taxon>
        <taxon>Mammalia</taxon>
        <taxon>Eutheria</taxon>
        <taxon>Laurasiatheria</taxon>
        <taxon>Perissodactyla</taxon>
        <taxon>Equidae</taxon>
        <taxon>Equus</taxon>
    </lineage>
</organism>
<evidence type="ECO:0000256" key="3">
    <source>
        <dbReference type="ARBA" id="ARBA00022652"/>
    </source>
</evidence>
<dbReference type="FunFam" id="2.60.40.10:FF:000356">
    <property type="entry name" value="Low affinity immunoglobulin gamma Fc region receptor III-A"/>
    <property type="match status" value="1"/>
</dbReference>
<dbReference type="InterPro" id="IPR003599">
    <property type="entry name" value="Ig_sub"/>
</dbReference>
<keyword evidence="9" id="KW-1015">Disulfide bond</keyword>
<evidence type="ECO:0000313" key="16">
    <source>
        <dbReference type="Ensembl" id="ENSEASP00005057809.1"/>
    </source>
</evidence>
<feature type="transmembrane region" description="Helical" evidence="14">
    <location>
        <begin position="362"/>
        <end position="383"/>
    </location>
</feature>
<evidence type="ECO:0000256" key="1">
    <source>
        <dbReference type="ARBA" id="ARBA00004251"/>
    </source>
</evidence>
<dbReference type="GO" id="GO:0009897">
    <property type="term" value="C:external side of plasma membrane"/>
    <property type="evidence" value="ECO:0007669"/>
    <property type="project" value="TreeGrafter"/>
</dbReference>
<name>A0A9L0JXD3_EQUAS</name>
<dbReference type="InterPro" id="IPR036179">
    <property type="entry name" value="Ig-like_dom_sf"/>
</dbReference>
<evidence type="ECO:0000256" key="4">
    <source>
        <dbReference type="ARBA" id="ARBA00022692"/>
    </source>
</evidence>
<keyword evidence="12" id="KW-0393">Immunoglobulin domain</keyword>
<reference evidence="16" key="2">
    <citation type="submission" date="2025-08" db="UniProtKB">
        <authorList>
            <consortium name="Ensembl"/>
        </authorList>
    </citation>
    <scope>IDENTIFICATION</scope>
</reference>
<evidence type="ECO:0000256" key="10">
    <source>
        <dbReference type="ARBA" id="ARBA00023170"/>
    </source>
</evidence>
<dbReference type="GO" id="GO:0001788">
    <property type="term" value="P:antibody-dependent cellular cytotoxicity"/>
    <property type="evidence" value="ECO:0007669"/>
    <property type="project" value="TreeGrafter"/>
</dbReference>
<keyword evidence="17" id="KW-1185">Reference proteome</keyword>
<feature type="region of interest" description="Disordered" evidence="13">
    <location>
        <begin position="1"/>
        <end position="98"/>
    </location>
</feature>
<dbReference type="AlphaFoldDB" id="A0A9L0JXD3"/>
<feature type="compositionally biased region" description="Basic and acidic residues" evidence="13">
    <location>
        <begin position="1"/>
        <end position="10"/>
    </location>
</feature>
<dbReference type="SMART" id="SM00409">
    <property type="entry name" value="IG"/>
    <property type="match status" value="2"/>
</dbReference>
<feature type="compositionally biased region" description="Low complexity" evidence="13">
    <location>
        <begin position="53"/>
        <end position="62"/>
    </location>
</feature>
<dbReference type="GO" id="GO:0019770">
    <property type="term" value="F:IgG receptor activity"/>
    <property type="evidence" value="ECO:0007669"/>
    <property type="project" value="TreeGrafter"/>
</dbReference>
<dbReference type="GO" id="GO:0050766">
    <property type="term" value="P:positive regulation of phagocytosis"/>
    <property type="evidence" value="ECO:0007669"/>
    <property type="project" value="TreeGrafter"/>
</dbReference>
<reference evidence="16 17" key="1">
    <citation type="journal article" date="2020" name="Nat. Commun.">
        <title>Donkey genomes provide new insights into domestication and selection for coat color.</title>
        <authorList>
            <person name="Wang"/>
            <person name="C."/>
            <person name="Li"/>
            <person name="H."/>
            <person name="Guo"/>
            <person name="Y."/>
            <person name="Huang"/>
            <person name="J."/>
            <person name="Sun"/>
            <person name="Y."/>
            <person name="Min"/>
            <person name="J."/>
            <person name="Wang"/>
            <person name="J."/>
            <person name="Fang"/>
            <person name="X."/>
            <person name="Zhao"/>
            <person name="Z."/>
            <person name="Wang"/>
            <person name="S."/>
            <person name="Zhang"/>
            <person name="Y."/>
            <person name="Liu"/>
            <person name="Q."/>
            <person name="Jiang"/>
            <person name="Q."/>
            <person name="Wang"/>
            <person name="X."/>
            <person name="Guo"/>
            <person name="Y."/>
            <person name="Yang"/>
            <person name="C."/>
            <person name="Wang"/>
            <person name="Y."/>
            <person name="Tian"/>
            <person name="F."/>
            <person name="Zhuang"/>
            <person name="G."/>
            <person name="Fan"/>
            <person name="Y."/>
            <person name="Gao"/>
            <person name="Q."/>
            <person name="Li"/>
            <person name="Y."/>
            <person name="Ju"/>
            <person name="Z."/>
            <person name="Li"/>
            <person name="J."/>
            <person name="Li"/>
            <person name="R."/>
            <person name="Hou"/>
            <person name="M."/>
            <person name="Yang"/>
            <person name="G."/>
            <person name="Liu"/>
            <person name="G."/>
            <person name="Liu"/>
            <person name="W."/>
            <person name="Guo"/>
            <person name="J."/>
            <person name="Pan"/>
            <person name="S."/>
            <person name="Fan"/>
            <person name="G."/>
            <person name="Zhang"/>
            <person name="W."/>
            <person name="Zhang"/>
            <person name="R."/>
            <person name="Yu"/>
            <person name="J."/>
            <person name="Zhang"/>
            <person name="X."/>
            <person name="Yin"/>
            <person name="Q."/>
            <person name="Ji"/>
            <person name="C."/>
            <person name="Jin"/>
            <person name="Y."/>
            <person name="Yue"/>
            <person name="G."/>
            <person name="Liu"/>
            <person name="M."/>
            <person name="Xu"/>
            <person name="J."/>
            <person name="Liu"/>
            <person name="S."/>
            <person name="Jordana"/>
            <person name="J."/>
            <person name="Noce"/>
            <person name="A."/>
            <person name="Amills"/>
            <person name="M."/>
            <person name="Wu"/>
            <person name="D.D."/>
            <person name="Li"/>
            <person name="S."/>
            <person name="Zhou"/>
            <person name="X. and Zhong"/>
            <person name="J."/>
        </authorList>
    </citation>
    <scope>NUCLEOTIDE SEQUENCE [LARGE SCALE GENOMIC DNA]</scope>
</reference>
<keyword evidence="11" id="KW-0325">Glycoprotein</keyword>